<feature type="binding site" evidence="10">
    <location>
        <begin position="88"/>
        <end position="89"/>
    </location>
    <ligand>
        <name>substrate</name>
    </ligand>
</feature>
<dbReference type="Proteomes" id="UP000620139">
    <property type="component" value="Unassembled WGS sequence"/>
</dbReference>
<sequence length="248" mass="27700">MSGLAEVIAPPAWRRIAFASDLHLGAETPRTLNAFCDGLAHLHADALFLLGDVMEAWVGDEALTEPWAQQLQRSLQAWGRPVFLQVGNRDFLLSHAVIEALGAQKLADTACLQFGRERVVLVHGDAECLDDTAYQAFRLQVRQPVWQATFLARPYPERQAIAQQMRAGSRAAPSPESYGDLSPKACGELMTTNRATALVHGHTHRPADHALPEGIRRVLSDWDYDHRPPRGEWMVWETGRWQREAVVV</sequence>
<evidence type="ECO:0000256" key="5">
    <source>
        <dbReference type="ARBA" id="ARBA00022723"/>
    </source>
</evidence>
<keyword evidence="5 10" id="KW-0479">Metal-binding</keyword>
<dbReference type="InterPro" id="IPR029052">
    <property type="entry name" value="Metallo-depent_PP-like"/>
</dbReference>
<feature type="binding site" evidence="10">
    <location>
        <position position="23"/>
    </location>
    <ligand>
        <name>Mn(2+)</name>
        <dbReference type="ChEBI" id="CHEBI:29035"/>
        <label>1</label>
    </ligand>
</feature>
<dbReference type="GO" id="GO:0030145">
    <property type="term" value="F:manganese ion binding"/>
    <property type="evidence" value="ECO:0007669"/>
    <property type="project" value="UniProtKB-UniRule"/>
</dbReference>
<keyword evidence="9 10" id="KW-0464">Manganese</keyword>
<keyword evidence="2 10" id="KW-0444">Lipid biosynthesis</keyword>
<keyword evidence="1 10" id="KW-1003">Cell membrane</keyword>
<dbReference type="InterPro" id="IPR010138">
    <property type="entry name" value="UDP-diacylglucosamine_Hdrlase"/>
</dbReference>
<dbReference type="Gene3D" id="3.60.21.10">
    <property type="match status" value="1"/>
</dbReference>
<dbReference type="CDD" id="cd07398">
    <property type="entry name" value="MPP_YbbF-LpxH"/>
    <property type="match status" value="1"/>
</dbReference>
<keyword evidence="4 10" id="KW-0441">Lipid A biosynthesis</keyword>
<feature type="binding site" evidence="10">
    <location>
        <position position="21"/>
    </location>
    <ligand>
        <name>Mn(2+)</name>
        <dbReference type="ChEBI" id="CHEBI:29035"/>
        <label>1</label>
    </ligand>
</feature>
<feature type="binding site" evidence="10">
    <location>
        <position position="131"/>
    </location>
    <ligand>
        <name>substrate</name>
    </ligand>
</feature>
<reference evidence="12" key="1">
    <citation type="submission" date="2020-12" db="EMBL/GenBank/DDBJ databases">
        <title>The genome sequence of Inhella sp. 4Y17.</title>
        <authorList>
            <person name="Liu Y."/>
        </authorList>
    </citation>
    <scope>NUCLEOTIDE SEQUENCE</scope>
    <source>
        <strain evidence="12">4Y10</strain>
    </source>
</reference>
<keyword evidence="7 10" id="KW-0443">Lipid metabolism</keyword>
<feature type="binding site" evidence="10">
    <location>
        <position position="52"/>
    </location>
    <ligand>
        <name>Mn(2+)</name>
        <dbReference type="ChEBI" id="CHEBI:29035"/>
        <label>2</label>
    </ligand>
</feature>
<evidence type="ECO:0000256" key="8">
    <source>
        <dbReference type="ARBA" id="ARBA00023136"/>
    </source>
</evidence>
<evidence type="ECO:0000313" key="12">
    <source>
        <dbReference type="EMBL" id="MBH9554120.1"/>
    </source>
</evidence>
<name>A0A931NFC8_9BURK</name>
<comment type="caution">
    <text evidence="10">Lacks conserved residue(s) required for the propagation of feature annotation.</text>
</comment>
<feature type="binding site" evidence="10">
    <location>
        <position position="202"/>
    </location>
    <ligand>
        <name>substrate</name>
    </ligand>
</feature>
<comment type="function">
    <text evidence="10">Hydrolyzes the pyrophosphate bond of UDP-2,3-diacylglucosamine to yield 2,3-diacylglucosamine 1-phosphate (lipid X) and UMP by catalyzing the attack of water at the alpha-P atom. Involved in the biosynthesis of lipid A, a phosphorylated glycolipid that anchors the lipopolysaccharide to the outer membrane of the cell.</text>
</comment>
<evidence type="ECO:0000256" key="7">
    <source>
        <dbReference type="ARBA" id="ARBA00023098"/>
    </source>
</evidence>
<evidence type="ECO:0000256" key="4">
    <source>
        <dbReference type="ARBA" id="ARBA00022556"/>
    </source>
</evidence>
<protein>
    <recommendedName>
        <fullName evidence="10">UDP-2,3-diacylglucosamine hydrolase</fullName>
        <ecNumber evidence="10">3.6.1.54</ecNumber>
    </recommendedName>
    <alternativeName>
        <fullName evidence="10">UDP-2,3-diacylglucosamine diphosphatase</fullName>
    </alternativeName>
</protein>
<dbReference type="SUPFAM" id="SSF56300">
    <property type="entry name" value="Metallo-dependent phosphatases"/>
    <property type="match status" value="1"/>
</dbReference>
<dbReference type="InterPro" id="IPR043461">
    <property type="entry name" value="LpxH-like"/>
</dbReference>
<dbReference type="GO" id="GO:0019897">
    <property type="term" value="C:extrinsic component of plasma membrane"/>
    <property type="evidence" value="ECO:0007669"/>
    <property type="project" value="UniProtKB-UniRule"/>
</dbReference>
<proteinExistence type="inferred from homology"/>
<evidence type="ECO:0000256" key="9">
    <source>
        <dbReference type="ARBA" id="ARBA00023211"/>
    </source>
</evidence>
<dbReference type="PANTHER" id="PTHR34990:SF1">
    <property type="entry name" value="UDP-2,3-DIACYLGLUCOSAMINE HYDROLASE"/>
    <property type="match status" value="1"/>
</dbReference>
<comment type="catalytic activity">
    <reaction evidence="10">
        <text>UDP-2-N,3-O-bis[(3R)-3-hydroxytetradecanoyl]-alpha-D-glucosamine + H2O = 2-N,3-O-bis[(3R)-3-hydroxytetradecanoyl]-alpha-D-glucosaminyl 1-phosphate + UMP + 2 H(+)</text>
        <dbReference type="Rhea" id="RHEA:25213"/>
        <dbReference type="ChEBI" id="CHEBI:15377"/>
        <dbReference type="ChEBI" id="CHEBI:15378"/>
        <dbReference type="ChEBI" id="CHEBI:57865"/>
        <dbReference type="ChEBI" id="CHEBI:57957"/>
        <dbReference type="ChEBI" id="CHEBI:78847"/>
        <dbReference type="EC" id="3.6.1.54"/>
    </reaction>
</comment>
<keyword evidence="6 10" id="KW-0378">Hydrolase</keyword>
<comment type="similarity">
    <text evidence="10">Belongs to the LpxH family.</text>
</comment>
<comment type="subcellular location">
    <subcellularLocation>
        <location evidence="10">Cell inner membrane</location>
        <topology evidence="10">Peripheral membrane protein</topology>
        <orientation evidence="10">Cytoplasmic side</orientation>
    </subcellularLocation>
</comment>
<dbReference type="EMBL" id="JAEDAL010000009">
    <property type="protein sequence ID" value="MBH9554120.1"/>
    <property type="molecule type" value="Genomic_DNA"/>
</dbReference>
<evidence type="ECO:0000256" key="10">
    <source>
        <dbReference type="HAMAP-Rule" id="MF_00575"/>
    </source>
</evidence>
<comment type="cofactor">
    <cofactor evidence="10">
        <name>Mn(2+)</name>
        <dbReference type="ChEBI" id="CHEBI:29035"/>
    </cofactor>
    <text evidence="10">Binds 2 Mn(2+) ions per subunit in a binuclear metal center.</text>
</comment>
<gene>
    <name evidence="10" type="primary">lpxH</name>
    <name evidence="12" type="ORF">I7X43_14840</name>
</gene>
<evidence type="ECO:0000256" key="6">
    <source>
        <dbReference type="ARBA" id="ARBA00022801"/>
    </source>
</evidence>
<feature type="binding site" evidence="10">
    <location>
        <position position="202"/>
    </location>
    <ligand>
        <name>Mn(2+)</name>
        <dbReference type="ChEBI" id="CHEBI:29035"/>
        <label>2</label>
    </ligand>
</feature>
<evidence type="ECO:0000259" key="11">
    <source>
        <dbReference type="Pfam" id="PF00149"/>
    </source>
</evidence>
<dbReference type="GO" id="GO:0005737">
    <property type="term" value="C:cytoplasm"/>
    <property type="evidence" value="ECO:0007669"/>
    <property type="project" value="InterPro"/>
</dbReference>
<dbReference type="GO" id="GO:0008758">
    <property type="term" value="F:UDP-2,3-diacylglucosamine hydrolase activity"/>
    <property type="evidence" value="ECO:0007669"/>
    <property type="project" value="UniProtKB-UniRule"/>
</dbReference>
<organism evidence="12 13">
    <name type="scientific">Inhella gelatinilytica</name>
    <dbReference type="NCBI Taxonomy" id="2795030"/>
    <lineage>
        <taxon>Bacteria</taxon>
        <taxon>Pseudomonadati</taxon>
        <taxon>Pseudomonadota</taxon>
        <taxon>Betaproteobacteria</taxon>
        <taxon>Burkholderiales</taxon>
        <taxon>Sphaerotilaceae</taxon>
        <taxon>Inhella</taxon>
    </lineage>
</organism>
<dbReference type="InterPro" id="IPR004843">
    <property type="entry name" value="Calcineurin-like_PHP"/>
</dbReference>
<feature type="binding site" evidence="10">
    <location>
        <position position="204"/>
    </location>
    <ligand>
        <name>Mn(2+)</name>
        <dbReference type="ChEBI" id="CHEBI:29035"/>
        <label>1</label>
    </ligand>
</feature>
<evidence type="ECO:0000256" key="2">
    <source>
        <dbReference type="ARBA" id="ARBA00022516"/>
    </source>
</evidence>
<comment type="pathway">
    <text evidence="10">Glycolipid biosynthesis; lipid IV(A) biosynthesis; lipid IV(A) from (3R)-3-hydroxytetradecanoyl-[acyl-carrier-protein] and UDP-N-acetyl-alpha-D-glucosamine: step 4/6.</text>
</comment>
<dbReference type="GO" id="GO:0009245">
    <property type="term" value="P:lipid A biosynthetic process"/>
    <property type="evidence" value="ECO:0007669"/>
    <property type="project" value="UniProtKB-UniRule"/>
</dbReference>
<feature type="binding site" evidence="10">
    <location>
        <position position="88"/>
    </location>
    <ligand>
        <name>Mn(2+)</name>
        <dbReference type="ChEBI" id="CHEBI:29035"/>
        <label>2</label>
    </ligand>
</feature>
<keyword evidence="3 10" id="KW-0997">Cell inner membrane</keyword>
<dbReference type="PANTHER" id="PTHR34990">
    <property type="entry name" value="UDP-2,3-DIACYLGLUCOSAMINE HYDROLASE-RELATED"/>
    <property type="match status" value="1"/>
</dbReference>
<dbReference type="NCBIfam" id="NF003743">
    <property type="entry name" value="PRK05340.1"/>
    <property type="match status" value="1"/>
</dbReference>
<feature type="binding site" evidence="10">
    <location>
        <position position="52"/>
    </location>
    <ligand>
        <name>Mn(2+)</name>
        <dbReference type="ChEBI" id="CHEBI:29035"/>
        <label>1</label>
    </ligand>
</feature>
<keyword evidence="8 10" id="KW-0472">Membrane</keyword>
<dbReference type="Pfam" id="PF00149">
    <property type="entry name" value="Metallophos"/>
    <property type="match status" value="1"/>
</dbReference>
<dbReference type="HAMAP" id="MF_00575">
    <property type="entry name" value="LpxH"/>
    <property type="match status" value="1"/>
</dbReference>
<feature type="domain" description="Calcineurin-like phosphoesterase" evidence="11">
    <location>
        <begin position="15"/>
        <end position="206"/>
    </location>
</feature>
<dbReference type="AlphaFoldDB" id="A0A931NFC8"/>
<comment type="caution">
    <text evidence="12">The sequence shown here is derived from an EMBL/GenBank/DDBJ whole genome shotgun (WGS) entry which is preliminary data.</text>
</comment>
<feature type="binding site" evidence="10">
    <location>
        <position position="123"/>
    </location>
    <ligand>
        <name>Mn(2+)</name>
        <dbReference type="ChEBI" id="CHEBI:29035"/>
        <label>2</label>
    </ligand>
</feature>
<evidence type="ECO:0000256" key="3">
    <source>
        <dbReference type="ARBA" id="ARBA00022519"/>
    </source>
</evidence>
<evidence type="ECO:0000256" key="1">
    <source>
        <dbReference type="ARBA" id="ARBA00022475"/>
    </source>
</evidence>
<feature type="binding site" evidence="10">
    <location>
        <position position="169"/>
    </location>
    <ligand>
        <name>substrate</name>
    </ligand>
</feature>
<accession>A0A931NFC8</accession>
<keyword evidence="13" id="KW-1185">Reference proteome</keyword>
<dbReference type="EC" id="3.6.1.54" evidence="10"/>
<evidence type="ECO:0000313" key="13">
    <source>
        <dbReference type="Proteomes" id="UP000620139"/>
    </source>
</evidence>